<dbReference type="Gene3D" id="3.40.50.11590">
    <property type="match status" value="1"/>
</dbReference>
<accession>A0A1I5M801</accession>
<evidence type="ECO:0000259" key="2">
    <source>
        <dbReference type="Pfam" id="PF13938"/>
    </source>
</evidence>
<dbReference type="InterPro" id="IPR025251">
    <property type="entry name" value="DUF4213"/>
</dbReference>
<gene>
    <name evidence="3" type="ORF">SAMN04488056_1204</name>
</gene>
<dbReference type="OrthoDB" id="5918880at2"/>
<dbReference type="Proteomes" id="UP000199236">
    <property type="component" value="Unassembled WGS sequence"/>
</dbReference>
<dbReference type="RefSeq" id="WP_090075487.1">
    <property type="nucleotide sequence ID" value="NZ_FOVR01000020.1"/>
</dbReference>
<dbReference type="STRING" id="655353.SAMN04488056_1204"/>
<feature type="domain" description="Putative heavy-metal chelation" evidence="1">
    <location>
        <begin position="206"/>
        <end position="328"/>
    </location>
</feature>
<dbReference type="AlphaFoldDB" id="A0A1I5M801"/>
<proteinExistence type="predicted"/>
<feature type="domain" description="DUF4213" evidence="2">
    <location>
        <begin position="101"/>
        <end position="181"/>
    </location>
</feature>
<keyword evidence="4" id="KW-1185">Reference proteome</keyword>
<organism evidence="3 4">
    <name type="scientific">Cohaesibacter marisflavi</name>
    <dbReference type="NCBI Taxonomy" id="655353"/>
    <lineage>
        <taxon>Bacteria</taxon>
        <taxon>Pseudomonadati</taxon>
        <taxon>Pseudomonadota</taxon>
        <taxon>Alphaproteobacteria</taxon>
        <taxon>Hyphomicrobiales</taxon>
        <taxon>Cohaesibacteraceae</taxon>
    </lineage>
</organism>
<evidence type="ECO:0000259" key="1">
    <source>
        <dbReference type="Pfam" id="PF04016"/>
    </source>
</evidence>
<evidence type="ECO:0000313" key="4">
    <source>
        <dbReference type="Proteomes" id="UP000199236"/>
    </source>
</evidence>
<sequence length="348" mass="37232">MNNHKKPNSPGLCGSVAVDVTEDKNQALLDQALMQLRGFGWRIGGRQAQIVIVGPYSKPSMGQAAIILCKSKEECLQHNAISPDGYAILASLGGGRMERMLADSVTGEHIVDKVIVGFNWTMVRAGGLCGIARSPMRGTEGARTIRPREGFGGKSLSELAADLCSSDTLRRSVGLAAVNAFWNREEAMEIQSGIFLESGGLSAIEAPGDGVIIIGGFRGAAKRLPAAKIVEREPKPGDISVEEAPQAYKTAQKLAITAQTMMNGSLEPILQSSHMVPHRMLVGPSAPLCPFLLGDDINEISGAVIVNADAAEQFIVETGTMIMLDHIAHDRYLRGYEQNRDHQSANAF</sequence>
<dbReference type="Pfam" id="PF13938">
    <property type="entry name" value="DUF4213"/>
    <property type="match status" value="1"/>
</dbReference>
<dbReference type="SUPFAM" id="SSF159713">
    <property type="entry name" value="Dhaf3308-like"/>
    <property type="match status" value="1"/>
</dbReference>
<reference evidence="3 4" key="1">
    <citation type="submission" date="2016-10" db="EMBL/GenBank/DDBJ databases">
        <authorList>
            <person name="de Groot N.N."/>
        </authorList>
    </citation>
    <scope>NUCLEOTIDE SEQUENCE [LARGE SCALE GENOMIC DNA]</scope>
    <source>
        <strain evidence="3 4">CGMCC 1.9157</strain>
    </source>
</reference>
<protein>
    <submittedName>
        <fullName evidence="3">Uncharacterized conserved protein, contains DUF4213 and DUF364 domains</fullName>
    </submittedName>
</protein>
<dbReference type="Gene3D" id="3.30.390.100">
    <property type="match status" value="1"/>
</dbReference>
<dbReference type="Pfam" id="PF04016">
    <property type="entry name" value="DUF364"/>
    <property type="match status" value="1"/>
</dbReference>
<dbReference type="InterPro" id="IPR007161">
    <property type="entry name" value="DUF364"/>
</dbReference>
<evidence type="ECO:0000313" key="3">
    <source>
        <dbReference type="EMBL" id="SFP05660.1"/>
    </source>
</evidence>
<name>A0A1I5M801_9HYPH</name>
<dbReference type="EMBL" id="FOVR01000020">
    <property type="protein sequence ID" value="SFP05660.1"/>
    <property type="molecule type" value="Genomic_DNA"/>
</dbReference>